<evidence type="ECO:0000313" key="1">
    <source>
        <dbReference type="EMBL" id="OLY79255.1"/>
    </source>
</evidence>
<dbReference type="EMBL" id="LSSL01004721">
    <property type="protein sequence ID" value="OLY79255.1"/>
    <property type="molecule type" value="Genomic_DNA"/>
</dbReference>
<accession>A0A1R0GQU2</accession>
<proteinExistence type="predicted"/>
<organism evidence="1 2">
    <name type="scientific">Smittium mucronatum</name>
    <dbReference type="NCBI Taxonomy" id="133383"/>
    <lineage>
        <taxon>Eukaryota</taxon>
        <taxon>Fungi</taxon>
        <taxon>Fungi incertae sedis</taxon>
        <taxon>Zoopagomycota</taxon>
        <taxon>Kickxellomycotina</taxon>
        <taxon>Harpellomycetes</taxon>
        <taxon>Harpellales</taxon>
        <taxon>Legeriomycetaceae</taxon>
        <taxon>Smittium</taxon>
    </lineage>
</organism>
<reference evidence="1 2" key="1">
    <citation type="journal article" date="2016" name="Mol. Biol. Evol.">
        <title>Genome-Wide Survey of Gut Fungi (Harpellales) Reveals the First Horizontally Transferred Ubiquitin Gene from a Mosquito Host.</title>
        <authorList>
            <person name="Wang Y."/>
            <person name="White M.M."/>
            <person name="Kvist S."/>
            <person name="Moncalvo J.M."/>
        </authorList>
    </citation>
    <scope>NUCLEOTIDE SEQUENCE [LARGE SCALE GENOMIC DNA]</scope>
    <source>
        <strain evidence="1 2">ALG-7-W6</strain>
    </source>
</reference>
<evidence type="ECO:0000313" key="2">
    <source>
        <dbReference type="Proteomes" id="UP000187455"/>
    </source>
</evidence>
<sequence length="82" mass="9162">MSCTILGKEYLRQWATIRRTDIPEEDHIETGGTDRLAELGHSLVLKSSVRQSDGFQSLAVICKKANSIKPTFGIVFNDVIQQ</sequence>
<protein>
    <submittedName>
        <fullName evidence="1">Uncharacterized protein</fullName>
    </submittedName>
</protein>
<gene>
    <name evidence="1" type="ORF">AYI68_g6679</name>
</gene>
<dbReference type="Proteomes" id="UP000187455">
    <property type="component" value="Unassembled WGS sequence"/>
</dbReference>
<keyword evidence="2" id="KW-1185">Reference proteome</keyword>
<dbReference type="AlphaFoldDB" id="A0A1R0GQU2"/>
<name>A0A1R0GQU2_9FUNG</name>
<comment type="caution">
    <text evidence="1">The sequence shown here is derived from an EMBL/GenBank/DDBJ whole genome shotgun (WGS) entry which is preliminary data.</text>
</comment>